<dbReference type="GO" id="GO:0005737">
    <property type="term" value="C:cytoplasm"/>
    <property type="evidence" value="ECO:0007669"/>
    <property type="project" value="UniProtKB-SubCell"/>
</dbReference>
<dbReference type="InterPro" id="IPR043519">
    <property type="entry name" value="NT_sf"/>
</dbReference>
<dbReference type="PANTHER" id="PTHR21043">
    <property type="entry name" value="IOJAP SUPERFAMILY ORTHOLOG"/>
    <property type="match status" value="1"/>
</dbReference>
<dbReference type="Proteomes" id="UP001156666">
    <property type="component" value="Unassembled WGS sequence"/>
</dbReference>
<gene>
    <name evidence="2 3" type="primary">rsfS</name>
    <name evidence="3" type="ORF">GCM10007940_31530</name>
</gene>
<keyword evidence="2" id="KW-0963">Cytoplasm</keyword>
<comment type="caution">
    <text evidence="3">The sequence shown here is derived from an EMBL/GenBank/DDBJ whole genome shotgun (WGS) entry which is preliminary data.</text>
</comment>
<dbReference type="GO" id="GO:0017148">
    <property type="term" value="P:negative regulation of translation"/>
    <property type="evidence" value="ECO:0007669"/>
    <property type="project" value="UniProtKB-UniRule"/>
</dbReference>
<evidence type="ECO:0000313" key="4">
    <source>
        <dbReference type="Proteomes" id="UP001156666"/>
    </source>
</evidence>
<dbReference type="HAMAP" id="MF_01477">
    <property type="entry name" value="Iojap_RsfS"/>
    <property type="match status" value="1"/>
</dbReference>
<accession>A0AA37WFF4</accession>
<dbReference type="GO" id="GO:0042256">
    <property type="term" value="P:cytosolic ribosome assembly"/>
    <property type="evidence" value="ECO:0007669"/>
    <property type="project" value="UniProtKB-UniRule"/>
</dbReference>
<keyword evidence="4" id="KW-1185">Reference proteome</keyword>
<comment type="similarity">
    <text evidence="1 2">Belongs to the Iojap/RsfS family.</text>
</comment>
<proteinExistence type="inferred from homology"/>
<evidence type="ECO:0000313" key="3">
    <source>
        <dbReference type="EMBL" id="GLR18537.1"/>
    </source>
</evidence>
<keyword evidence="2" id="KW-0810">Translation regulation</keyword>
<dbReference type="InterPro" id="IPR004394">
    <property type="entry name" value="Iojap/RsfS/C7orf30"/>
</dbReference>
<dbReference type="NCBIfam" id="TIGR00090">
    <property type="entry name" value="rsfS_iojap_ybeB"/>
    <property type="match status" value="1"/>
</dbReference>
<comment type="function">
    <text evidence="2">Functions as a ribosomal silencing factor. Interacts with ribosomal protein uL14 (rplN), blocking formation of intersubunit bridge B8. Prevents association of the 30S and 50S ribosomal subunits and the formation of functional ribosomes, thus repressing translation.</text>
</comment>
<dbReference type="SUPFAM" id="SSF81301">
    <property type="entry name" value="Nucleotidyltransferase"/>
    <property type="match status" value="1"/>
</dbReference>
<organism evidence="3 4">
    <name type="scientific">Portibacter lacus</name>
    <dbReference type="NCBI Taxonomy" id="1099794"/>
    <lineage>
        <taxon>Bacteria</taxon>
        <taxon>Pseudomonadati</taxon>
        <taxon>Bacteroidota</taxon>
        <taxon>Saprospiria</taxon>
        <taxon>Saprospirales</taxon>
        <taxon>Haliscomenobacteraceae</taxon>
        <taxon>Portibacter</taxon>
    </lineage>
</organism>
<dbReference type="Pfam" id="PF02410">
    <property type="entry name" value="RsfS"/>
    <property type="match status" value="1"/>
</dbReference>
<protein>
    <recommendedName>
        <fullName evidence="2">Ribosomal silencing factor RsfS</fullName>
    </recommendedName>
</protein>
<comment type="subunit">
    <text evidence="2">Interacts with ribosomal protein uL14 (rplN).</text>
</comment>
<keyword evidence="2" id="KW-0678">Repressor</keyword>
<sequence length="127" mass="14425">MNNTNHAVQESQETGALNELIIDSIQDIKGKNIVKIDLRSLPEAPADFFIICEGESTTQVGAIAGNVYKRVKDEMGYIPHREGQDAANWVLVDYFDTIVHVFYPETRALYDLEDLWSDAQFTEFQNL</sequence>
<dbReference type="RefSeq" id="WP_235294340.1">
    <property type="nucleotide sequence ID" value="NZ_BSOH01000021.1"/>
</dbReference>
<dbReference type="Gene3D" id="3.30.460.10">
    <property type="entry name" value="Beta Polymerase, domain 2"/>
    <property type="match status" value="1"/>
</dbReference>
<comment type="subcellular location">
    <subcellularLocation>
        <location evidence="2">Cytoplasm</location>
    </subcellularLocation>
</comment>
<dbReference type="EMBL" id="BSOH01000021">
    <property type="protein sequence ID" value="GLR18537.1"/>
    <property type="molecule type" value="Genomic_DNA"/>
</dbReference>
<dbReference type="GO" id="GO:0043023">
    <property type="term" value="F:ribosomal large subunit binding"/>
    <property type="evidence" value="ECO:0007669"/>
    <property type="project" value="TreeGrafter"/>
</dbReference>
<dbReference type="GO" id="GO:0090071">
    <property type="term" value="P:negative regulation of ribosome biogenesis"/>
    <property type="evidence" value="ECO:0007669"/>
    <property type="project" value="UniProtKB-UniRule"/>
</dbReference>
<reference evidence="3" key="2">
    <citation type="submission" date="2023-01" db="EMBL/GenBank/DDBJ databases">
        <title>Draft genome sequence of Portibacter lacus strain NBRC 108769.</title>
        <authorList>
            <person name="Sun Q."/>
            <person name="Mori K."/>
        </authorList>
    </citation>
    <scope>NUCLEOTIDE SEQUENCE</scope>
    <source>
        <strain evidence="3">NBRC 108769</strain>
    </source>
</reference>
<dbReference type="PANTHER" id="PTHR21043:SF0">
    <property type="entry name" value="MITOCHONDRIAL ASSEMBLY OF RIBOSOMAL LARGE SUBUNIT PROTEIN 1"/>
    <property type="match status" value="1"/>
</dbReference>
<evidence type="ECO:0000256" key="2">
    <source>
        <dbReference type="HAMAP-Rule" id="MF_01477"/>
    </source>
</evidence>
<evidence type="ECO:0000256" key="1">
    <source>
        <dbReference type="ARBA" id="ARBA00010574"/>
    </source>
</evidence>
<reference evidence="3" key="1">
    <citation type="journal article" date="2014" name="Int. J. Syst. Evol. Microbiol.">
        <title>Complete genome sequence of Corynebacterium casei LMG S-19264T (=DSM 44701T), isolated from a smear-ripened cheese.</title>
        <authorList>
            <consortium name="US DOE Joint Genome Institute (JGI-PGF)"/>
            <person name="Walter F."/>
            <person name="Albersmeier A."/>
            <person name="Kalinowski J."/>
            <person name="Ruckert C."/>
        </authorList>
    </citation>
    <scope>NUCLEOTIDE SEQUENCE</scope>
    <source>
        <strain evidence="3">NBRC 108769</strain>
    </source>
</reference>
<name>A0AA37WFF4_9BACT</name>
<dbReference type="AlphaFoldDB" id="A0AA37WFF4"/>